<comment type="subcellular location">
    <subcellularLocation>
        <location evidence="1">Membrane</location>
        <topology evidence="1">Multi-pass membrane protein</topology>
    </subcellularLocation>
</comment>
<evidence type="ECO:0000256" key="4">
    <source>
        <dbReference type="ARBA" id="ARBA00022989"/>
    </source>
</evidence>
<organism evidence="7 8">
    <name type="scientific">Sandaracinus amylolyticus</name>
    <dbReference type="NCBI Taxonomy" id="927083"/>
    <lineage>
        <taxon>Bacteria</taxon>
        <taxon>Pseudomonadati</taxon>
        <taxon>Myxococcota</taxon>
        <taxon>Polyangia</taxon>
        <taxon>Polyangiales</taxon>
        <taxon>Sandaracinaceae</taxon>
        <taxon>Sandaracinus</taxon>
    </lineage>
</organism>
<evidence type="ECO:0000256" key="6">
    <source>
        <dbReference type="SAM" id="Phobius"/>
    </source>
</evidence>
<feature type="transmembrane region" description="Helical" evidence="6">
    <location>
        <begin position="41"/>
        <end position="61"/>
    </location>
</feature>
<sequence>MSERSLPLIAWLAFFAFVVAMLALDLGVLHRSTRTVSMREAARWSAIWVGLAIGFDLLVWATLGAGPALDFATAYVIEKSLSVDNLFVFLVVFGALRIGPEHQHRVLFWGILGALVMRGAMIAAGLELLSRFHWLIYVFGGVLVVTGLKLLRGWYRGEDDEEAALENGRLFRFVRRWIPSTTSLHGGRFFVIENGRRVATPLLVALVLVELTDVVFALDSIPAVVAVSRDPFIVFTSNVFAILGLRNLYFLLAGAVEKLHHLKLGLSAVLVFVGAKMALVDVVSIPPLVSLAIVTTMLALPFVVGRARRA</sequence>
<comment type="similarity">
    <text evidence="2">Belongs to the TerC family.</text>
</comment>
<feature type="transmembrane region" description="Helical" evidence="6">
    <location>
        <begin position="106"/>
        <end position="126"/>
    </location>
</feature>
<dbReference type="STRING" id="927083.DB32_002131"/>
<keyword evidence="5 6" id="KW-0472">Membrane</keyword>
<dbReference type="InterPro" id="IPR005496">
    <property type="entry name" value="Integral_membrane_TerC"/>
</dbReference>
<keyword evidence="4 6" id="KW-1133">Transmembrane helix</keyword>
<feature type="transmembrane region" description="Helical" evidence="6">
    <location>
        <begin position="81"/>
        <end position="99"/>
    </location>
</feature>
<evidence type="ECO:0000313" key="7">
    <source>
        <dbReference type="EMBL" id="AKF04982.1"/>
    </source>
</evidence>
<dbReference type="Pfam" id="PF03741">
    <property type="entry name" value="TerC"/>
    <property type="match status" value="1"/>
</dbReference>
<feature type="transmembrane region" description="Helical" evidence="6">
    <location>
        <begin position="264"/>
        <end position="282"/>
    </location>
</feature>
<keyword evidence="8" id="KW-1185">Reference proteome</keyword>
<dbReference type="PANTHER" id="PTHR30238:SF0">
    <property type="entry name" value="THYLAKOID MEMBRANE PROTEIN TERC, CHLOROPLASTIC"/>
    <property type="match status" value="1"/>
</dbReference>
<dbReference type="AlphaFoldDB" id="A0A0F6YHE2"/>
<dbReference type="InterPro" id="IPR022369">
    <property type="entry name" value="Integral_membrane_TerC_rswitch"/>
</dbReference>
<protein>
    <submittedName>
        <fullName evidence="7">Integral membrane protein TerC</fullName>
    </submittedName>
</protein>
<proteinExistence type="inferred from homology"/>
<evidence type="ECO:0000256" key="1">
    <source>
        <dbReference type="ARBA" id="ARBA00004141"/>
    </source>
</evidence>
<keyword evidence="3 6" id="KW-0812">Transmembrane</keyword>
<evidence type="ECO:0000256" key="3">
    <source>
        <dbReference type="ARBA" id="ARBA00022692"/>
    </source>
</evidence>
<evidence type="ECO:0000256" key="5">
    <source>
        <dbReference type="ARBA" id="ARBA00023136"/>
    </source>
</evidence>
<gene>
    <name evidence="7" type="ORF">DB32_002131</name>
</gene>
<feature type="transmembrane region" description="Helical" evidence="6">
    <location>
        <begin position="132"/>
        <end position="151"/>
    </location>
</feature>
<dbReference type="PANTHER" id="PTHR30238">
    <property type="entry name" value="MEMBRANE BOUND PREDICTED REDOX MODULATOR"/>
    <property type="match status" value="1"/>
</dbReference>
<feature type="transmembrane region" description="Helical" evidence="6">
    <location>
        <begin position="202"/>
        <end position="226"/>
    </location>
</feature>
<feature type="transmembrane region" description="Helical" evidence="6">
    <location>
        <begin position="6"/>
        <end position="29"/>
    </location>
</feature>
<dbReference type="GO" id="GO:0016020">
    <property type="term" value="C:membrane"/>
    <property type="evidence" value="ECO:0007669"/>
    <property type="project" value="UniProtKB-SubCell"/>
</dbReference>
<dbReference type="EMBL" id="CP011125">
    <property type="protein sequence ID" value="AKF04982.1"/>
    <property type="molecule type" value="Genomic_DNA"/>
</dbReference>
<evidence type="ECO:0000313" key="8">
    <source>
        <dbReference type="Proteomes" id="UP000034883"/>
    </source>
</evidence>
<dbReference type="KEGG" id="samy:DB32_002131"/>
<feature type="transmembrane region" description="Helical" evidence="6">
    <location>
        <begin position="288"/>
        <end position="305"/>
    </location>
</feature>
<dbReference type="Proteomes" id="UP000034883">
    <property type="component" value="Chromosome"/>
</dbReference>
<evidence type="ECO:0000256" key="2">
    <source>
        <dbReference type="ARBA" id="ARBA00007511"/>
    </source>
</evidence>
<name>A0A0F6YHE2_9BACT</name>
<reference evidence="7 8" key="1">
    <citation type="submission" date="2015-03" db="EMBL/GenBank/DDBJ databases">
        <title>Genome assembly of Sandaracinus amylolyticus DSM 53668.</title>
        <authorList>
            <person name="Sharma G."/>
            <person name="Subramanian S."/>
        </authorList>
    </citation>
    <scope>NUCLEOTIDE SEQUENCE [LARGE SCALE GENOMIC DNA]</scope>
    <source>
        <strain evidence="7 8">DSM 53668</strain>
    </source>
</reference>
<feature type="transmembrane region" description="Helical" evidence="6">
    <location>
        <begin position="232"/>
        <end position="252"/>
    </location>
</feature>
<dbReference type="NCBIfam" id="TIGR03718">
    <property type="entry name" value="R_switched_Alx"/>
    <property type="match status" value="1"/>
</dbReference>
<accession>A0A0F6YHE2</accession>